<evidence type="ECO:0000256" key="13">
    <source>
        <dbReference type="ARBA" id="ARBA00034269"/>
    </source>
</evidence>
<evidence type="ECO:0000256" key="10">
    <source>
        <dbReference type="ARBA" id="ARBA00023065"/>
    </source>
</evidence>
<comment type="function">
    <text evidence="14">Mediates influx of magnesium ions.</text>
</comment>
<evidence type="ECO:0000256" key="14">
    <source>
        <dbReference type="RuleBase" id="RU362010"/>
    </source>
</evidence>
<evidence type="ECO:0000256" key="9">
    <source>
        <dbReference type="ARBA" id="ARBA00022989"/>
    </source>
</evidence>
<evidence type="ECO:0000256" key="2">
    <source>
        <dbReference type="ARBA" id="ARBA00009765"/>
    </source>
</evidence>
<keyword evidence="16" id="KW-1185">Reference proteome</keyword>
<feature type="transmembrane region" description="Helical" evidence="14">
    <location>
        <begin position="258"/>
        <end position="281"/>
    </location>
</feature>
<comment type="subcellular location">
    <subcellularLocation>
        <location evidence="1">Cell inner membrane</location>
        <topology evidence="1">Multi-pass membrane protein</topology>
    </subcellularLocation>
    <subcellularLocation>
        <location evidence="14">Membrane</location>
        <topology evidence="14">Multi-pass membrane protein</topology>
    </subcellularLocation>
</comment>
<dbReference type="EMBL" id="JACGBB010000005">
    <property type="protein sequence ID" value="MBZ7987135.1"/>
    <property type="molecule type" value="Genomic_DNA"/>
</dbReference>
<dbReference type="InterPro" id="IPR004488">
    <property type="entry name" value="Mg/Co-transport_prot_CorA"/>
</dbReference>
<protein>
    <recommendedName>
        <fullName evidence="3 14">Magnesium transport protein CorA</fullName>
    </recommendedName>
</protein>
<proteinExistence type="inferred from homology"/>
<dbReference type="RefSeq" id="WP_172229662.1">
    <property type="nucleotide sequence ID" value="NZ_CP035946.1"/>
</dbReference>
<reference evidence="15 16" key="1">
    <citation type="submission" date="2020-07" db="EMBL/GenBank/DDBJ databases">
        <title>Transfer of Campylobacter canadensis to the novel genus Avispirillum gen. nov., that also includes two novel species recovered from migratory waterfowl: Avispirillum anseris sp. nov. and Avispirillum brantae sp. nov.</title>
        <authorList>
            <person name="Miller W.G."/>
            <person name="Chapman M.H."/>
            <person name="Yee E."/>
            <person name="Inglis G.D."/>
        </authorList>
    </citation>
    <scope>NUCLEOTIDE SEQUENCE [LARGE SCALE GENOMIC DNA]</scope>
    <source>
        <strain evidence="15 16">L283</strain>
    </source>
</reference>
<dbReference type="Gene3D" id="3.30.460.20">
    <property type="entry name" value="CorA soluble domain-like"/>
    <property type="match status" value="1"/>
</dbReference>
<keyword evidence="6" id="KW-0997">Cell inner membrane</keyword>
<evidence type="ECO:0000313" key="16">
    <source>
        <dbReference type="Proteomes" id="UP000786183"/>
    </source>
</evidence>
<dbReference type="PANTHER" id="PTHR47685">
    <property type="entry name" value="MAGNESIUM TRANSPORT PROTEIN CORA"/>
    <property type="match status" value="1"/>
</dbReference>
<dbReference type="InterPro" id="IPR045863">
    <property type="entry name" value="CorA_TM1_TM2"/>
</dbReference>
<keyword evidence="4 14" id="KW-0813">Transport</keyword>
<evidence type="ECO:0000256" key="12">
    <source>
        <dbReference type="ARBA" id="ARBA00025941"/>
    </source>
</evidence>
<accession>A0ABS7WQT8</accession>
<sequence>MIFIYAKEGDLIQKIILNKDEEMPKNILWIDFFNFSNEELYFIEKSFNIKLPNDEEKYNIEESARYWEDKDYIRINNVFINKDTQNNTSTTKDSLAFLLHNKILFTLRNKELPTFNTVSNMLLANPKHFNSGFDILNEIFDVRVDKDGDILEWIDAQSRKLRMDILEQKQTPDYDFFLEKISNLQDLNMQVRFSLFEKKKTISSLIKSDKINANIKENLDIILKDLNSFIEFNMSLLGILDNIQSILTNKIDIEQNKIIKLFTIVTVAMMPPTLIGTIYGMNFENMPELKSEYGYFIALIAMVLSTIIPIIFFKKKGWL</sequence>
<dbReference type="Proteomes" id="UP000786183">
    <property type="component" value="Unassembled WGS sequence"/>
</dbReference>
<evidence type="ECO:0000256" key="7">
    <source>
        <dbReference type="ARBA" id="ARBA00022692"/>
    </source>
</evidence>
<keyword evidence="7 14" id="KW-0812">Transmembrane</keyword>
<keyword evidence="5 14" id="KW-1003">Cell membrane</keyword>
<dbReference type="NCBIfam" id="TIGR00383">
    <property type="entry name" value="corA"/>
    <property type="match status" value="1"/>
</dbReference>
<dbReference type="InterPro" id="IPR050829">
    <property type="entry name" value="CorA_MIT"/>
</dbReference>
<dbReference type="SUPFAM" id="SSF144083">
    <property type="entry name" value="Magnesium transport protein CorA, transmembrane region"/>
    <property type="match status" value="1"/>
</dbReference>
<evidence type="ECO:0000256" key="3">
    <source>
        <dbReference type="ARBA" id="ARBA00019439"/>
    </source>
</evidence>
<evidence type="ECO:0000256" key="5">
    <source>
        <dbReference type="ARBA" id="ARBA00022475"/>
    </source>
</evidence>
<evidence type="ECO:0000256" key="1">
    <source>
        <dbReference type="ARBA" id="ARBA00004429"/>
    </source>
</evidence>
<keyword evidence="8 14" id="KW-0460">Magnesium</keyword>
<gene>
    <name evidence="14 15" type="primary">corA</name>
    <name evidence="15" type="ORF">AVCANL283_03265</name>
</gene>
<evidence type="ECO:0000256" key="8">
    <source>
        <dbReference type="ARBA" id="ARBA00022842"/>
    </source>
</evidence>
<name>A0ABS7WQT8_9BACT</name>
<keyword evidence="11 14" id="KW-0472">Membrane</keyword>
<comment type="subunit">
    <text evidence="12">Homopentamer. In the absence of Mg(2+), interactions between subunits are weakened, and dimers, trimers and tetramers can be observed in vitro.</text>
</comment>
<organism evidence="15 16">
    <name type="scientific">Campylobacter canadensis</name>
    <dbReference type="NCBI Taxonomy" id="449520"/>
    <lineage>
        <taxon>Bacteria</taxon>
        <taxon>Pseudomonadati</taxon>
        <taxon>Campylobacterota</taxon>
        <taxon>Epsilonproteobacteria</taxon>
        <taxon>Campylobacterales</taxon>
        <taxon>Campylobacteraceae</taxon>
        <taxon>Campylobacter</taxon>
    </lineage>
</organism>
<comment type="caution">
    <text evidence="15">The sequence shown here is derived from an EMBL/GenBank/DDBJ whole genome shotgun (WGS) entry which is preliminary data.</text>
</comment>
<evidence type="ECO:0000256" key="4">
    <source>
        <dbReference type="ARBA" id="ARBA00022448"/>
    </source>
</evidence>
<feature type="transmembrane region" description="Helical" evidence="14">
    <location>
        <begin position="293"/>
        <end position="313"/>
    </location>
</feature>
<evidence type="ECO:0000256" key="6">
    <source>
        <dbReference type="ARBA" id="ARBA00022519"/>
    </source>
</evidence>
<dbReference type="InterPro" id="IPR002523">
    <property type="entry name" value="MgTranspt_CorA/ZnTranspt_ZntB"/>
</dbReference>
<evidence type="ECO:0000313" key="15">
    <source>
        <dbReference type="EMBL" id="MBZ7987135.1"/>
    </source>
</evidence>
<dbReference type="InterPro" id="IPR045861">
    <property type="entry name" value="CorA_cytoplasmic_dom"/>
</dbReference>
<dbReference type="Pfam" id="PF01544">
    <property type="entry name" value="CorA"/>
    <property type="match status" value="1"/>
</dbReference>
<dbReference type="PANTHER" id="PTHR47685:SF1">
    <property type="entry name" value="MAGNESIUM TRANSPORT PROTEIN CORA"/>
    <property type="match status" value="1"/>
</dbReference>
<dbReference type="Gene3D" id="1.20.58.340">
    <property type="entry name" value="Magnesium transport protein CorA, transmembrane region"/>
    <property type="match status" value="2"/>
</dbReference>
<keyword evidence="10 14" id="KW-0406">Ion transport</keyword>
<comment type="catalytic activity">
    <reaction evidence="13">
        <text>Mg(2+)(in) = Mg(2+)(out)</text>
        <dbReference type="Rhea" id="RHEA:29827"/>
        <dbReference type="ChEBI" id="CHEBI:18420"/>
    </reaction>
</comment>
<comment type="similarity">
    <text evidence="2 14">Belongs to the CorA metal ion transporter (MIT) (TC 1.A.35) family.</text>
</comment>
<evidence type="ECO:0000256" key="11">
    <source>
        <dbReference type="ARBA" id="ARBA00023136"/>
    </source>
</evidence>
<dbReference type="SUPFAM" id="SSF143865">
    <property type="entry name" value="CorA soluble domain-like"/>
    <property type="match status" value="1"/>
</dbReference>
<keyword evidence="9 14" id="KW-1133">Transmembrane helix</keyword>